<dbReference type="AlphaFoldDB" id="A0A8J4DU43"/>
<evidence type="ECO:0000256" key="1">
    <source>
        <dbReference type="ARBA" id="ARBA00004651"/>
    </source>
</evidence>
<protein>
    <recommendedName>
        <fullName evidence="11">4,4'-diaponeurosporenoate glycosyltransferase</fullName>
    </recommendedName>
</protein>
<sequence>MAERPTPTADIDRSAATPALDRAPTTPDTGRTDDIAHADPTGTPENGRTDAVRAAGGGTRVAGEEAVPTVRRHRRIWQRVRVMHERYASANGDALAGALTYALLISAAPFVALATLVLSALGVSSRTVASVLHRSAGLVLPQHVAAAVDDLRPGPLGLRLALVGALMWGSLRLIRALRTGIRAMCGQPAGSGNPVRDAGRDAFLGTGLLVLLAVATVVTALASGGSWWGVLLSLPVVTVLLAAAMVRCSWRGPGRPTWAAATRAGAGAAVGLHLLTVAAGPYFGAASMLHETVYRSAGAVVGVLVWCNFGCRILLRAAAWASTSGTEPVPASAIPHGPLWIVVPAFNEAATIGAALQALANQHDKDFSLVVVDNGSTDDTVAVVRGFAEDYPVPLVVLHEPERGPGAAADTGCRYAIAHGAVLLARTDADCVPAPDWTARAKAVLADGAELACGRSIPRRDEHPSLAERFLYPAAVRLAGLFGKLRPELRSREYLSPYVLCHGHNLAMTADLYTRSGGMTHTPLLAGAEDVEFLNRARRVSDRIVRAERMTVQSSLRRLRAWGPRRTLLWHWDRRYRPADESAVHVRAGS</sequence>
<feature type="transmembrane region" description="Helical" evidence="13">
    <location>
        <begin position="94"/>
        <end position="121"/>
    </location>
</feature>
<organism evidence="15 16">
    <name type="scientific">Virgisporangium aliadipatigenens</name>
    <dbReference type="NCBI Taxonomy" id="741659"/>
    <lineage>
        <taxon>Bacteria</taxon>
        <taxon>Bacillati</taxon>
        <taxon>Actinomycetota</taxon>
        <taxon>Actinomycetes</taxon>
        <taxon>Micromonosporales</taxon>
        <taxon>Micromonosporaceae</taxon>
        <taxon>Virgisporangium</taxon>
    </lineage>
</organism>
<evidence type="ECO:0000256" key="5">
    <source>
        <dbReference type="ARBA" id="ARBA00022692"/>
    </source>
</evidence>
<keyword evidence="3" id="KW-0328">Glycosyltransferase</keyword>
<dbReference type="EMBL" id="BOPF01000036">
    <property type="protein sequence ID" value="GIJ50424.1"/>
    <property type="molecule type" value="Genomic_DNA"/>
</dbReference>
<name>A0A8J4DU43_9ACTN</name>
<dbReference type="Pfam" id="PF00535">
    <property type="entry name" value="Glycos_transf_2"/>
    <property type="match status" value="1"/>
</dbReference>
<evidence type="ECO:0000256" key="2">
    <source>
        <dbReference type="ARBA" id="ARBA00022475"/>
    </source>
</evidence>
<keyword evidence="16" id="KW-1185">Reference proteome</keyword>
<dbReference type="RefSeq" id="WP_239153610.1">
    <property type="nucleotide sequence ID" value="NZ_BOPF01000036.1"/>
</dbReference>
<comment type="similarity">
    <text evidence="10">Belongs to the glycosyltransferase 2 family. CrtQ subfamily.</text>
</comment>
<dbReference type="Proteomes" id="UP000619260">
    <property type="component" value="Unassembled WGS sequence"/>
</dbReference>
<feature type="transmembrane region" description="Helical" evidence="13">
    <location>
        <begin position="227"/>
        <end position="246"/>
    </location>
</feature>
<feature type="region of interest" description="Disordered" evidence="12">
    <location>
        <begin position="1"/>
        <end position="52"/>
    </location>
</feature>
<evidence type="ECO:0000313" key="16">
    <source>
        <dbReference type="Proteomes" id="UP000619260"/>
    </source>
</evidence>
<feature type="transmembrane region" description="Helical" evidence="13">
    <location>
        <begin position="156"/>
        <end position="174"/>
    </location>
</feature>
<gene>
    <name evidence="15" type="ORF">Val02_73100</name>
</gene>
<dbReference type="InterPro" id="IPR029044">
    <property type="entry name" value="Nucleotide-diphossugar_trans"/>
</dbReference>
<comment type="function">
    <text evidence="8">Catalyzes the glycosylation of 4,4'-diaponeurosporenoate, i.e. the esterification of glucose at the C1'' position with the carboxyl group of 4,4'-diaponeurosporenic acid, to form glycosyl-4,4'-diaponeurosporenoate. This is a step in the biosynthesis of staphyloxanthin, an orange pigment present in most staphylococci strains.</text>
</comment>
<dbReference type="InterPro" id="IPR017039">
    <property type="entry name" value="Virul_fac_BrkB"/>
</dbReference>
<dbReference type="GO" id="GO:0016757">
    <property type="term" value="F:glycosyltransferase activity"/>
    <property type="evidence" value="ECO:0007669"/>
    <property type="project" value="UniProtKB-KW"/>
</dbReference>
<feature type="domain" description="Glycosyltransferase 2-like" evidence="14">
    <location>
        <begin position="341"/>
        <end position="462"/>
    </location>
</feature>
<dbReference type="Gene3D" id="3.90.550.10">
    <property type="entry name" value="Spore Coat Polysaccharide Biosynthesis Protein SpsA, Chain A"/>
    <property type="match status" value="1"/>
</dbReference>
<evidence type="ECO:0000256" key="7">
    <source>
        <dbReference type="ARBA" id="ARBA00023136"/>
    </source>
</evidence>
<dbReference type="PANTHER" id="PTHR43646">
    <property type="entry name" value="GLYCOSYLTRANSFERASE"/>
    <property type="match status" value="1"/>
</dbReference>
<evidence type="ECO:0000313" key="15">
    <source>
        <dbReference type="EMBL" id="GIJ50424.1"/>
    </source>
</evidence>
<dbReference type="CDD" id="cd00761">
    <property type="entry name" value="Glyco_tranf_GTA_type"/>
    <property type="match status" value="1"/>
</dbReference>
<evidence type="ECO:0000256" key="11">
    <source>
        <dbReference type="ARBA" id="ARBA00040345"/>
    </source>
</evidence>
<dbReference type="Pfam" id="PF03631">
    <property type="entry name" value="Virul_fac_BrkB"/>
    <property type="match status" value="1"/>
</dbReference>
<keyword evidence="2" id="KW-1003">Cell membrane</keyword>
<comment type="subcellular location">
    <subcellularLocation>
        <location evidence="1">Cell membrane</location>
        <topology evidence="1">Multi-pass membrane protein</topology>
    </subcellularLocation>
</comment>
<comment type="pathway">
    <text evidence="9">Carotenoid biosynthesis; staphyloxanthin biosynthesis; staphyloxanthin from farnesyl diphosphate: step 4/5.</text>
</comment>
<dbReference type="InterPro" id="IPR001173">
    <property type="entry name" value="Glyco_trans_2-like"/>
</dbReference>
<keyword evidence="6 13" id="KW-1133">Transmembrane helix</keyword>
<keyword evidence="5 13" id="KW-0812">Transmembrane</keyword>
<feature type="transmembrane region" description="Helical" evidence="13">
    <location>
        <begin position="258"/>
        <end position="284"/>
    </location>
</feature>
<keyword evidence="7 13" id="KW-0472">Membrane</keyword>
<proteinExistence type="inferred from homology"/>
<feature type="transmembrane region" description="Helical" evidence="13">
    <location>
        <begin position="202"/>
        <end position="221"/>
    </location>
</feature>
<accession>A0A8J4DU43</accession>
<keyword evidence="4" id="KW-0808">Transferase</keyword>
<evidence type="ECO:0000259" key="14">
    <source>
        <dbReference type="Pfam" id="PF00535"/>
    </source>
</evidence>
<dbReference type="PANTHER" id="PTHR43646:SF2">
    <property type="entry name" value="GLYCOSYLTRANSFERASE 2-LIKE DOMAIN-CONTAINING PROTEIN"/>
    <property type="match status" value="1"/>
</dbReference>
<evidence type="ECO:0000256" key="12">
    <source>
        <dbReference type="SAM" id="MobiDB-lite"/>
    </source>
</evidence>
<evidence type="ECO:0000256" key="13">
    <source>
        <dbReference type="SAM" id="Phobius"/>
    </source>
</evidence>
<evidence type="ECO:0000256" key="4">
    <source>
        <dbReference type="ARBA" id="ARBA00022679"/>
    </source>
</evidence>
<dbReference type="SUPFAM" id="SSF53448">
    <property type="entry name" value="Nucleotide-diphospho-sugar transferases"/>
    <property type="match status" value="1"/>
</dbReference>
<reference evidence="15" key="1">
    <citation type="submission" date="2021-01" db="EMBL/GenBank/DDBJ databases">
        <title>Whole genome shotgun sequence of Virgisporangium aliadipatigenens NBRC 105644.</title>
        <authorList>
            <person name="Komaki H."/>
            <person name="Tamura T."/>
        </authorList>
    </citation>
    <scope>NUCLEOTIDE SEQUENCE</scope>
    <source>
        <strain evidence="15">NBRC 105644</strain>
    </source>
</reference>
<dbReference type="GO" id="GO:0005886">
    <property type="term" value="C:plasma membrane"/>
    <property type="evidence" value="ECO:0007669"/>
    <property type="project" value="UniProtKB-SubCell"/>
</dbReference>
<comment type="caution">
    <text evidence="15">The sequence shown here is derived from an EMBL/GenBank/DDBJ whole genome shotgun (WGS) entry which is preliminary data.</text>
</comment>
<evidence type="ECO:0000256" key="8">
    <source>
        <dbReference type="ARBA" id="ARBA00037281"/>
    </source>
</evidence>
<evidence type="ECO:0000256" key="6">
    <source>
        <dbReference type="ARBA" id="ARBA00022989"/>
    </source>
</evidence>
<evidence type="ECO:0000256" key="3">
    <source>
        <dbReference type="ARBA" id="ARBA00022676"/>
    </source>
</evidence>
<evidence type="ECO:0000256" key="10">
    <source>
        <dbReference type="ARBA" id="ARBA00038120"/>
    </source>
</evidence>
<evidence type="ECO:0000256" key="9">
    <source>
        <dbReference type="ARBA" id="ARBA00037904"/>
    </source>
</evidence>